<evidence type="ECO:0000256" key="3">
    <source>
        <dbReference type="ARBA" id="ARBA00023125"/>
    </source>
</evidence>
<sequence>MPEECDPATALPCVVLADRAGLTEFAALQRGLRTLGVPSLRIDAEAIDDLRIAADIADRSLTVNGRRIVPTVTWVRHFSPRAIPNSANSPFRADSWCALVAQMSRLAAHHLPGGPDIGRLIQLDDAARAGIRTPRTIVTTDPAAASDSLPGDRVIVKALDGHFVETEPGTLAGVFPEIMDTAAARGLSVRDAPMIVQEYVDHGVELRVYFLEGEIRTFRVSKPSPEALWCDADSVSVCRVTTPQSVVGAVRRLADLWGLRYGAFDFLMTRHGPVFLEVNSDGDWRWFESKAGVDDVSMAVLAMVRTLHSQAAPKPAAPIDLTGFLTLGTGRCAPAEQVRPAMDASVLGTFEIRMDGSLVRISARKTRLLAAILLLSPNQVVATDQLIDSLWGETPPPTARKNLQVHVSELRRKTGDRISYEGWGYRLDATPDELDLLRFRHLAGAGRDLRRRGDGEAALNLLDDATRLWRGRPLVEFSGVPLVDEAVSRCTELYLTVSEDWAELKIERGGHVEVLTRLDDLVSYFPTRERLIAARMTALVGCGRAPEALSQFESLRRHLAAELGIDPSPALRKIYEAILQGRLEDPWSYVCQELDT</sequence>
<name>A0A2W2GX27_9ACTN</name>
<dbReference type="InterPro" id="IPR036388">
    <property type="entry name" value="WH-like_DNA-bd_sf"/>
</dbReference>
<dbReference type="SUPFAM" id="SSF56059">
    <property type="entry name" value="Glutathione synthetase ATP-binding domain-like"/>
    <property type="match status" value="1"/>
</dbReference>
<dbReference type="Proteomes" id="UP000248544">
    <property type="component" value="Unassembled WGS sequence"/>
</dbReference>
<dbReference type="PANTHER" id="PTHR35807:SF1">
    <property type="entry name" value="TRANSCRIPTIONAL REGULATOR REDD"/>
    <property type="match status" value="1"/>
</dbReference>
<dbReference type="InterPro" id="IPR011990">
    <property type="entry name" value="TPR-like_helical_dom_sf"/>
</dbReference>
<keyword evidence="8" id="KW-1185">Reference proteome</keyword>
<dbReference type="Gene3D" id="1.25.40.10">
    <property type="entry name" value="Tetratricopeptide repeat domain"/>
    <property type="match status" value="1"/>
</dbReference>
<evidence type="ECO:0000313" key="7">
    <source>
        <dbReference type="EMBL" id="PZG47089.1"/>
    </source>
</evidence>
<evidence type="ECO:0000256" key="1">
    <source>
        <dbReference type="ARBA" id="ARBA00005820"/>
    </source>
</evidence>
<dbReference type="InterPro" id="IPR016032">
    <property type="entry name" value="Sig_transdc_resp-reg_C-effctor"/>
</dbReference>
<dbReference type="EMBL" id="POUA01000089">
    <property type="protein sequence ID" value="PZG47089.1"/>
    <property type="molecule type" value="Genomic_DNA"/>
</dbReference>
<evidence type="ECO:0008006" key="9">
    <source>
        <dbReference type="Google" id="ProtNLM"/>
    </source>
</evidence>
<dbReference type="GO" id="GO:0000160">
    <property type="term" value="P:phosphorelay signal transduction system"/>
    <property type="evidence" value="ECO:0007669"/>
    <property type="project" value="InterPro"/>
</dbReference>
<dbReference type="AlphaFoldDB" id="A0A2W2GX27"/>
<dbReference type="InterPro" id="IPR005158">
    <property type="entry name" value="BTAD"/>
</dbReference>
<dbReference type="Gene3D" id="3.30.470.20">
    <property type="entry name" value="ATP-grasp fold, B domain"/>
    <property type="match status" value="1"/>
</dbReference>
<evidence type="ECO:0000313" key="8">
    <source>
        <dbReference type="Proteomes" id="UP000248544"/>
    </source>
</evidence>
<organism evidence="7 8">
    <name type="scientific">Spongiactinospora gelatinilytica</name>
    <dbReference type="NCBI Taxonomy" id="2666298"/>
    <lineage>
        <taxon>Bacteria</taxon>
        <taxon>Bacillati</taxon>
        <taxon>Actinomycetota</taxon>
        <taxon>Actinomycetes</taxon>
        <taxon>Streptosporangiales</taxon>
        <taxon>Streptosporangiaceae</taxon>
        <taxon>Spongiactinospora</taxon>
    </lineage>
</organism>
<dbReference type="InterPro" id="IPR001867">
    <property type="entry name" value="OmpR/PhoB-type_DNA-bd"/>
</dbReference>
<dbReference type="InterPro" id="IPR051677">
    <property type="entry name" value="AfsR-DnrI-RedD_regulator"/>
</dbReference>
<dbReference type="SMART" id="SM01043">
    <property type="entry name" value="BTAD"/>
    <property type="match status" value="1"/>
</dbReference>
<dbReference type="SUPFAM" id="SSF48452">
    <property type="entry name" value="TPR-like"/>
    <property type="match status" value="1"/>
</dbReference>
<dbReference type="CDD" id="cd15831">
    <property type="entry name" value="BTAD"/>
    <property type="match status" value="1"/>
</dbReference>
<keyword evidence="3" id="KW-0238">DNA-binding</keyword>
<evidence type="ECO:0000259" key="5">
    <source>
        <dbReference type="SMART" id="SM00862"/>
    </source>
</evidence>
<dbReference type="Gene3D" id="1.10.10.10">
    <property type="entry name" value="Winged helix-like DNA-binding domain superfamily/Winged helix DNA-binding domain"/>
    <property type="match status" value="1"/>
</dbReference>
<protein>
    <recommendedName>
        <fullName evidence="9">OmpR/PhoB-type domain-containing protein</fullName>
    </recommendedName>
</protein>
<dbReference type="GO" id="GO:0006355">
    <property type="term" value="P:regulation of DNA-templated transcription"/>
    <property type="evidence" value="ECO:0007669"/>
    <property type="project" value="InterPro"/>
</dbReference>
<evidence type="ECO:0000256" key="2">
    <source>
        <dbReference type="ARBA" id="ARBA00023015"/>
    </source>
</evidence>
<dbReference type="SUPFAM" id="SSF46894">
    <property type="entry name" value="C-terminal effector domain of the bipartite response regulators"/>
    <property type="match status" value="1"/>
</dbReference>
<dbReference type="Pfam" id="PF03704">
    <property type="entry name" value="BTAD"/>
    <property type="match status" value="1"/>
</dbReference>
<evidence type="ECO:0000259" key="6">
    <source>
        <dbReference type="SMART" id="SM01043"/>
    </source>
</evidence>
<comment type="caution">
    <text evidence="7">The sequence shown here is derived from an EMBL/GenBank/DDBJ whole genome shotgun (WGS) entry which is preliminary data.</text>
</comment>
<accession>A0A2W2GX27</accession>
<keyword evidence="4" id="KW-0804">Transcription</keyword>
<proteinExistence type="inferred from homology"/>
<dbReference type="SMART" id="SM00862">
    <property type="entry name" value="Trans_reg_C"/>
    <property type="match status" value="1"/>
</dbReference>
<reference evidence="7 8" key="1">
    <citation type="submission" date="2018-01" db="EMBL/GenBank/DDBJ databases">
        <title>Draft genome sequence of Sphaerisporangium sp. 7K107.</title>
        <authorList>
            <person name="Sahin N."/>
            <person name="Saygin H."/>
            <person name="Ay H."/>
        </authorList>
    </citation>
    <scope>NUCLEOTIDE SEQUENCE [LARGE SCALE GENOMIC DNA]</scope>
    <source>
        <strain evidence="7 8">7K107</strain>
    </source>
</reference>
<dbReference type="PANTHER" id="PTHR35807">
    <property type="entry name" value="TRANSCRIPTIONAL REGULATOR REDD-RELATED"/>
    <property type="match status" value="1"/>
</dbReference>
<evidence type="ECO:0000256" key="4">
    <source>
        <dbReference type="ARBA" id="ARBA00023163"/>
    </source>
</evidence>
<feature type="domain" description="OmpR/PhoB-type" evidence="5">
    <location>
        <begin position="356"/>
        <end position="427"/>
    </location>
</feature>
<feature type="domain" description="Bacterial transcriptional activator" evidence="6">
    <location>
        <begin position="434"/>
        <end position="579"/>
    </location>
</feature>
<keyword evidence="2" id="KW-0805">Transcription regulation</keyword>
<dbReference type="GO" id="GO:0003677">
    <property type="term" value="F:DNA binding"/>
    <property type="evidence" value="ECO:0007669"/>
    <property type="project" value="UniProtKB-KW"/>
</dbReference>
<dbReference type="Pfam" id="PF00486">
    <property type="entry name" value="Trans_reg_C"/>
    <property type="match status" value="1"/>
</dbReference>
<comment type="similarity">
    <text evidence="1">Belongs to the AfsR/DnrI/RedD regulatory family.</text>
</comment>
<gene>
    <name evidence="7" type="ORF">C1I98_13770</name>
</gene>